<feature type="domain" description="MrpR C-terminal catalytic" evidence="2">
    <location>
        <begin position="116"/>
        <end position="314"/>
    </location>
</feature>
<dbReference type="AlphaFoldDB" id="A0A9X6U4L9"/>
<accession>A0A9X6U4L9</accession>
<organism evidence="3 5">
    <name type="scientific">Bacillus thuringiensis</name>
    <dbReference type="NCBI Taxonomy" id="1428"/>
    <lineage>
        <taxon>Bacteria</taxon>
        <taxon>Bacillati</taxon>
        <taxon>Bacillota</taxon>
        <taxon>Bacilli</taxon>
        <taxon>Bacillales</taxon>
        <taxon>Bacillaceae</taxon>
        <taxon>Bacillus</taxon>
        <taxon>Bacillus cereus group</taxon>
    </lineage>
</organism>
<dbReference type="RefSeq" id="WP_088011337.1">
    <property type="nucleotide sequence ID" value="NZ_JASVEG010000007.1"/>
</dbReference>
<feature type="domain" description="MrpR N-terminal core-binding" evidence="1">
    <location>
        <begin position="10"/>
        <end position="84"/>
    </location>
</feature>
<comment type="caution">
    <text evidence="3">The sequence shown here is derived from an EMBL/GenBank/DDBJ whole genome shotgun (WGS) entry which is preliminary data.</text>
</comment>
<dbReference type="EMBL" id="NVMD01000002">
    <property type="protein sequence ID" value="PED16442.1"/>
    <property type="molecule type" value="Genomic_DNA"/>
</dbReference>
<proteinExistence type="predicted"/>
<name>A0A9X6U4L9_BACTU</name>
<reference evidence="5 6" key="1">
    <citation type="submission" date="2017-09" db="EMBL/GenBank/DDBJ databases">
        <title>Large-scale bioinformatics analysis of Bacillus genomes uncovers conserved roles of natural products in bacterial physiology.</title>
        <authorList>
            <consortium name="Agbiome Team Llc"/>
            <person name="Bleich R.M."/>
            <person name="Grubbs K.J."/>
            <person name="Santa Maria K.C."/>
            <person name="Allen S.E."/>
            <person name="Farag S."/>
            <person name="Shank E.A."/>
            <person name="Bowers A."/>
        </authorList>
    </citation>
    <scope>NUCLEOTIDE SEQUENCE [LARGE SCALE GENOMIC DNA]</scope>
    <source>
        <strain evidence="4 6">AFS030179</strain>
        <strain evidence="3 5">AFS094940</strain>
    </source>
</reference>
<dbReference type="InterPro" id="IPR055008">
    <property type="entry name" value="MrpR_C_cat"/>
</dbReference>
<dbReference type="Proteomes" id="UP000220127">
    <property type="component" value="Unassembled WGS sequence"/>
</dbReference>
<sequence length="322" mass="37680">MTTISKGQREVNKEQYLEKYPNKMTKIYYKRVFDFALELEDEYNKDLFQFDLEQIKNVLMKFKTSGQAIEVYGRVISSYIKWAMETNLHTGTNPLENVGVAWFREIGIEPSSLYFSKHRIETIENDCVNAQDAIIIRLLFEGIEGKEAIEIRELKKDDILEDESCLNIGGNKIRVEEKTINLAIKAAKQKVYRKKNGSMEHRENINDYNELTDNKFIIRSSITQLRSFDECVNKAVIYRRLKMLSEVLGVENLSTKNLTRSGQIYMAMKIMQSKGQYTLTNDDYKRIALRFDINNFYSIKKYCTVESVKEIYGDFLEQGEVQ</sequence>
<evidence type="ECO:0000313" key="6">
    <source>
        <dbReference type="Proteomes" id="UP000223445"/>
    </source>
</evidence>
<evidence type="ECO:0008006" key="7">
    <source>
        <dbReference type="Google" id="ProtNLM"/>
    </source>
</evidence>
<evidence type="ECO:0000259" key="2">
    <source>
        <dbReference type="Pfam" id="PF22823"/>
    </source>
</evidence>
<protein>
    <recommendedName>
        <fullName evidence="7">Integrase</fullName>
    </recommendedName>
</protein>
<evidence type="ECO:0000313" key="4">
    <source>
        <dbReference type="EMBL" id="PGZ05016.1"/>
    </source>
</evidence>
<dbReference type="EMBL" id="NUPM01000005">
    <property type="protein sequence ID" value="PGZ05016.1"/>
    <property type="molecule type" value="Genomic_DNA"/>
</dbReference>
<gene>
    <name evidence="4" type="ORF">COE48_05375</name>
    <name evidence="3" type="ORF">CON01_00910</name>
</gene>
<evidence type="ECO:0000259" key="1">
    <source>
        <dbReference type="Pfam" id="PF22822"/>
    </source>
</evidence>
<dbReference type="Pfam" id="PF22822">
    <property type="entry name" value="MrpR_N_CB"/>
    <property type="match status" value="1"/>
</dbReference>
<dbReference type="Proteomes" id="UP000223445">
    <property type="component" value="Unassembled WGS sequence"/>
</dbReference>
<evidence type="ECO:0000313" key="5">
    <source>
        <dbReference type="Proteomes" id="UP000220127"/>
    </source>
</evidence>
<evidence type="ECO:0000313" key="3">
    <source>
        <dbReference type="EMBL" id="PED16442.1"/>
    </source>
</evidence>
<dbReference type="Pfam" id="PF22823">
    <property type="entry name" value="MrpR_C_cat"/>
    <property type="match status" value="1"/>
</dbReference>
<dbReference type="InterPro" id="IPR055009">
    <property type="entry name" value="MrpR_N_CB"/>
</dbReference>